<dbReference type="STRING" id="1110546.GCA_001078375_00145"/>
<organism evidence="2 3">
    <name type="scientific">Veillonella tobetsuensis</name>
    <dbReference type="NCBI Taxonomy" id="1110546"/>
    <lineage>
        <taxon>Bacteria</taxon>
        <taxon>Bacillati</taxon>
        <taxon>Bacillota</taxon>
        <taxon>Negativicutes</taxon>
        <taxon>Veillonellales</taxon>
        <taxon>Veillonellaceae</taxon>
        <taxon>Veillonella</taxon>
    </lineage>
</organism>
<dbReference type="InterPro" id="IPR011579">
    <property type="entry name" value="ATPase_dom"/>
</dbReference>
<proteinExistence type="predicted"/>
<dbReference type="Proteomes" id="UP000238877">
    <property type="component" value="Unassembled WGS sequence"/>
</dbReference>
<dbReference type="EMBL" id="PPDF01000011">
    <property type="protein sequence ID" value="PQL25042.1"/>
    <property type="molecule type" value="Genomic_DNA"/>
</dbReference>
<dbReference type="Gene3D" id="3.40.50.300">
    <property type="entry name" value="P-loop containing nucleotide triphosphate hydrolases"/>
    <property type="match status" value="1"/>
</dbReference>
<sequence length="345" mass="39689">MKCVNHEAVIDSIMEQYEKDCMDMSVVYGPYSVGKTYIAKELQNRLTSNHVVYLLGRLANESVHIRSIERGLDMPSGSFRTLEEALRRVFQMSVDKHMMFIIDDYPALVDTAPQVPILLRELMETYRDYGKMFVLLMGTHVDELKGRILGESSLIAPYIHSHFKVEPFTLDDVRALRWNYTDEDLAKLYHVTGGMPGNLVHIDPTASVDDNIVRLFFRPEGALYMEPQRLLMRYIRNAGAANAILYALAQLDKPFYTELCHASELKSGTFATRMADLLDMAIIGRLQGGSRGPLRYSDYHFVNTMFQFWFEYVFPYMEDIHCGDGQYVYDTMVKPVFAKNLSLVY</sequence>
<evidence type="ECO:0000313" key="2">
    <source>
        <dbReference type="EMBL" id="PQL25042.1"/>
    </source>
</evidence>
<name>A0A2S7ZP63_9FIRM</name>
<evidence type="ECO:0000259" key="1">
    <source>
        <dbReference type="Pfam" id="PF01637"/>
    </source>
</evidence>
<dbReference type="GO" id="GO:0005524">
    <property type="term" value="F:ATP binding"/>
    <property type="evidence" value="ECO:0007669"/>
    <property type="project" value="InterPro"/>
</dbReference>
<protein>
    <recommendedName>
        <fullName evidence="1">ATPase domain-containing protein</fullName>
    </recommendedName>
</protein>
<reference evidence="2 3" key="1">
    <citation type="submission" date="2018-01" db="EMBL/GenBank/DDBJ databases">
        <title>Draft genome sequences of clinical isolates and type strains of oral Veillonella including Veillonella infantum sp., nov.</title>
        <authorList>
            <person name="Mashima I."/>
            <person name="Liao Y.-C."/>
            <person name="Sabharwal A."/>
            <person name="Haase E.M."/>
            <person name="Nakazawa F."/>
            <person name="Scannapieco F.A."/>
        </authorList>
    </citation>
    <scope>NUCLEOTIDE SEQUENCE [LARGE SCALE GENOMIC DNA]</scope>
    <source>
        <strain evidence="2 3">Y6</strain>
    </source>
</reference>
<dbReference type="SUPFAM" id="SSF52540">
    <property type="entry name" value="P-loop containing nucleoside triphosphate hydrolases"/>
    <property type="match status" value="1"/>
</dbReference>
<evidence type="ECO:0000313" key="3">
    <source>
        <dbReference type="Proteomes" id="UP000238877"/>
    </source>
</evidence>
<accession>A0A2S7ZP63</accession>
<dbReference type="InterPro" id="IPR027417">
    <property type="entry name" value="P-loop_NTPase"/>
</dbReference>
<comment type="caution">
    <text evidence="2">The sequence shown here is derived from an EMBL/GenBank/DDBJ whole genome shotgun (WGS) entry which is preliminary data.</text>
</comment>
<feature type="domain" description="ATPase" evidence="1">
    <location>
        <begin position="4"/>
        <end position="201"/>
    </location>
</feature>
<dbReference type="Pfam" id="PF01637">
    <property type="entry name" value="ATPase_2"/>
    <property type="match status" value="1"/>
</dbReference>
<dbReference type="PANTHER" id="PTHR34704">
    <property type="entry name" value="ATPASE"/>
    <property type="match status" value="1"/>
</dbReference>
<dbReference type="AlphaFoldDB" id="A0A2S7ZP63"/>
<dbReference type="PANTHER" id="PTHR34704:SF1">
    <property type="entry name" value="ATPASE"/>
    <property type="match status" value="1"/>
</dbReference>
<dbReference type="RefSeq" id="WP_105092977.1">
    <property type="nucleotide sequence ID" value="NZ_PPDF01000011.1"/>
</dbReference>
<gene>
    <name evidence="2" type="ORF">VTHSUH11_05870</name>
</gene>